<evidence type="ECO:0000256" key="1">
    <source>
        <dbReference type="SAM" id="Coils"/>
    </source>
</evidence>
<feature type="coiled-coil region" evidence="1">
    <location>
        <begin position="10"/>
        <end position="51"/>
    </location>
</feature>
<dbReference type="RefSeq" id="WP_014780590.1">
    <property type="nucleotide sequence ID" value="NC_018012.1"/>
</dbReference>
<name>I3YGU6_THIV6</name>
<gene>
    <name evidence="2" type="ordered locus">Thivi_4411</name>
</gene>
<sequence length="95" mass="10298">MTNHSLQLAHAAADNAVARARHEVAQLRDRLTAAQRRLRAAERTRDAARLNWLAVRDAYPTWAVADPVGTIDAAPSGAVQLTPRTNTAWEGASCN</sequence>
<dbReference type="EMBL" id="CP003154">
    <property type="protein sequence ID" value="AFL76214.1"/>
    <property type="molecule type" value="Genomic_DNA"/>
</dbReference>
<dbReference type="HOGENOM" id="CLU_2371872_0_0_6"/>
<organism evidence="2 3">
    <name type="scientific">Thiocystis violascens (strain ATCC 17096 / DSM 198 / 6111)</name>
    <name type="common">Chromatium violascens</name>
    <dbReference type="NCBI Taxonomy" id="765911"/>
    <lineage>
        <taxon>Bacteria</taxon>
        <taxon>Pseudomonadati</taxon>
        <taxon>Pseudomonadota</taxon>
        <taxon>Gammaproteobacteria</taxon>
        <taxon>Chromatiales</taxon>
        <taxon>Chromatiaceae</taxon>
        <taxon>Thiocystis</taxon>
    </lineage>
</organism>
<protein>
    <submittedName>
        <fullName evidence="2">Uncharacterized protein</fullName>
    </submittedName>
</protein>
<keyword evidence="3" id="KW-1185">Reference proteome</keyword>
<dbReference type="AlphaFoldDB" id="I3YGU6"/>
<dbReference type="STRING" id="765911.Thivi_4411"/>
<evidence type="ECO:0000313" key="2">
    <source>
        <dbReference type="EMBL" id="AFL76214.1"/>
    </source>
</evidence>
<dbReference type="KEGG" id="tvi:Thivi_4411"/>
<accession>I3YGU6</accession>
<evidence type="ECO:0000313" key="3">
    <source>
        <dbReference type="Proteomes" id="UP000006062"/>
    </source>
</evidence>
<dbReference type="Proteomes" id="UP000006062">
    <property type="component" value="Chromosome"/>
</dbReference>
<proteinExistence type="predicted"/>
<keyword evidence="1" id="KW-0175">Coiled coil</keyword>
<reference evidence="2 3" key="1">
    <citation type="submission" date="2012-06" db="EMBL/GenBank/DDBJ databases">
        <title>Complete sequence of Thiocystis violascens DSM 198.</title>
        <authorList>
            <consortium name="US DOE Joint Genome Institute"/>
            <person name="Lucas S."/>
            <person name="Han J."/>
            <person name="Lapidus A."/>
            <person name="Cheng J.-F."/>
            <person name="Goodwin L."/>
            <person name="Pitluck S."/>
            <person name="Peters L."/>
            <person name="Ovchinnikova G."/>
            <person name="Teshima H."/>
            <person name="Detter J.C."/>
            <person name="Han C."/>
            <person name="Tapia R."/>
            <person name="Land M."/>
            <person name="Hauser L."/>
            <person name="Kyrpides N."/>
            <person name="Ivanova N."/>
            <person name="Pagani I."/>
            <person name="Vogl K."/>
            <person name="Liu Z."/>
            <person name="Frigaard N.-U."/>
            <person name="Bryant D."/>
            <person name="Woyke T."/>
        </authorList>
    </citation>
    <scope>NUCLEOTIDE SEQUENCE [LARGE SCALE GENOMIC DNA]</scope>
    <source>
        <strain evidence="3">ATCC 17096 / DSM 198 / 6111</strain>
    </source>
</reference>